<dbReference type="Proteomes" id="UP001151760">
    <property type="component" value="Unassembled WGS sequence"/>
</dbReference>
<reference evidence="3" key="2">
    <citation type="submission" date="2022-01" db="EMBL/GenBank/DDBJ databases">
        <authorList>
            <person name="Yamashiro T."/>
            <person name="Shiraishi A."/>
            <person name="Satake H."/>
            <person name="Nakayama K."/>
        </authorList>
    </citation>
    <scope>NUCLEOTIDE SEQUENCE</scope>
</reference>
<protein>
    <submittedName>
        <fullName evidence="3">Uncharacterized protein</fullName>
    </submittedName>
</protein>
<comment type="caution">
    <text evidence="3">The sequence shown here is derived from an EMBL/GenBank/DDBJ whole genome shotgun (WGS) entry which is preliminary data.</text>
</comment>
<dbReference type="EMBL" id="BQNB010009233">
    <property type="protein sequence ID" value="GJS60617.1"/>
    <property type="molecule type" value="Genomic_DNA"/>
</dbReference>
<gene>
    <name evidence="3" type="ORF">Tco_0655401</name>
</gene>
<evidence type="ECO:0000313" key="3">
    <source>
        <dbReference type="EMBL" id="GJS60617.1"/>
    </source>
</evidence>
<name>A0ABQ4X5X5_9ASTR</name>
<feature type="compositionally biased region" description="Low complexity" evidence="2">
    <location>
        <begin position="91"/>
        <end position="108"/>
    </location>
</feature>
<keyword evidence="4" id="KW-1185">Reference proteome</keyword>
<evidence type="ECO:0000256" key="1">
    <source>
        <dbReference type="SAM" id="Coils"/>
    </source>
</evidence>
<keyword evidence="1" id="KW-0175">Coiled coil</keyword>
<evidence type="ECO:0000256" key="2">
    <source>
        <dbReference type="SAM" id="MobiDB-lite"/>
    </source>
</evidence>
<organism evidence="3 4">
    <name type="scientific">Tanacetum coccineum</name>
    <dbReference type="NCBI Taxonomy" id="301880"/>
    <lineage>
        <taxon>Eukaryota</taxon>
        <taxon>Viridiplantae</taxon>
        <taxon>Streptophyta</taxon>
        <taxon>Embryophyta</taxon>
        <taxon>Tracheophyta</taxon>
        <taxon>Spermatophyta</taxon>
        <taxon>Magnoliopsida</taxon>
        <taxon>eudicotyledons</taxon>
        <taxon>Gunneridae</taxon>
        <taxon>Pentapetalae</taxon>
        <taxon>asterids</taxon>
        <taxon>campanulids</taxon>
        <taxon>Asterales</taxon>
        <taxon>Asteraceae</taxon>
        <taxon>Asteroideae</taxon>
        <taxon>Anthemideae</taxon>
        <taxon>Anthemidinae</taxon>
        <taxon>Tanacetum</taxon>
    </lineage>
</organism>
<evidence type="ECO:0000313" key="4">
    <source>
        <dbReference type="Proteomes" id="UP001151760"/>
    </source>
</evidence>
<accession>A0ABQ4X5X5</accession>
<proteinExistence type="predicted"/>
<feature type="coiled-coil region" evidence="1">
    <location>
        <begin position="169"/>
        <end position="196"/>
    </location>
</feature>
<sequence length="222" mass="24603">MARSTFSSESIVESIGSSALPTRNLIQEEFSEDPSRRHPTMLIRTDTAAQIVPSTQTSTIINQDIVLPIAMYMTLMAPIARRVVTSPTLPPSSSSPLPSSLSSPARSGPSRKRSRPLPSPSTRLSRKRCWSPIPAALTAIELSLVAALLPSIPIELLMPRNRFGAMDRIETAKREIESLRARLAAAEIHIAAHQRDEIGRDIREVGYRARLKRIEDTLHRDR</sequence>
<reference evidence="3" key="1">
    <citation type="journal article" date="2022" name="Int. J. Mol. Sci.">
        <title>Draft Genome of Tanacetum Coccineum: Genomic Comparison of Closely Related Tanacetum-Family Plants.</title>
        <authorList>
            <person name="Yamashiro T."/>
            <person name="Shiraishi A."/>
            <person name="Nakayama K."/>
            <person name="Satake H."/>
        </authorList>
    </citation>
    <scope>NUCLEOTIDE SEQUENCE</scope>
</reference>
<feature type="region of interest" description="Disordered" evidence="2">
    <location>
        <begin position="87"/>
        <end position="126"/>
    </location>
</feature>